<gene>
    <name evidence="2" type="ORF">SAMN02745154_00315</name>
</gene>
<evidence type="ECO:0000256" key="1">
    <source>
        <dbReference type="SAM" id="Phobius"/>
    </source>
</evidence>
<name>A0A1T4L3N6_9BACT</name>
<dbReference type="Proteomes" id="UP000190389">
    <property type="component" value="Unassembled WGS sequence"/>
</dbReference>
<dbReference type="STRING" id="171291.SAMN02745154_00315"/>
<feature type="transmembrane region" description="Helical" evidence="1">
    <location>
        <begin position="12"/>
        <end position="32"/>
    </location>
</feature>
<keyword evidence="1" id="KW-1133">Transmembrane helix</keyword>
<dbReference type="EMBL" id="FUXF01000007">
    <property type="protein sequence ID" value="SJZ49352.1"/>
    <property type="molecule type" value="Genomic_DNA"/>
</dbReference>
<sequence length="275" mass="33214">MKSWNIKFYWIPYYSLFASGFFLVSLCVTYYVNKYYHSSLSNTLFYLFLVLVVLPLIIFIINWLANYKDIFKIDNIEYKFNNRESMLMHPFYRPLRYIVNLYLLMGSLNPVQNCFEVEEYDLTRWNNVSEQQLNDYLDYKDFKNCKKLTCFAYMIAFPSGIGMSILFSLMIPVWVFNFEKTTGPWVFLPVALVCFISLIYTLSLYFYMSSLMYEITLNRIPDVDHNTKLAYFESAYWWNQSLNVYNRTVKKQEFIDFIIIRNRKIRLQNHIITDK</sequence>
<keyword evidence="3" id="KW-1185">Reference proteome</keyword>
<evidence type="ECO:0000313" key="3">
    <source>
        <dbReference type="Proteomes" id="UP000190389"/>
    </source>
</evidence>
<evidence type="ECO:0000313" key="2">
    <source>
        <dbReference type="EMBL" id="SJZ49352.1"/>
    </source>
</evidence>
<feature type="transmembrane region" description="Helical" evidence="1">
    <location>
        <begin position="150"/>
        <end position="174"/>
    </location>
</feature>
<reference evidence="3" key="1">
    <citation type="submission" date="2017-02" db="EMBL/GenBank/DDBJ databases">
        <authorList>
            <person name="Varghese N."/>
            <person name="Submissions S."/>
        </authorList>
    </citation>
    <scope>NUCLEOTIDE SEQUENCE [LARGE SCALE GENOMIC DNA]</scope>
    <source>
        <strain evidence="3">ATCC 27862</strain>
    </source>
</reference>
<dbReference type="RefSeq" id="WP_078747058.1">
    <property type="nucleotide sequence ID" value="NZ_CP137850.1"/>
</dbReference>
<keyword evidence="1" id="KW-0472">Membrane</keyword>
<keyword evidence="1" id="KW-0812">Transmembrane</keyword>
<dbReference type="AlphaFoldDB" id="A0A1T4L3N6"/>
<organism evidence="2 3">
    <name type="scientific">Mycoplasmopsis verecunda</name>
    <dbReference type="NCBI Taxonomy" id="171291"/>
    <lineage>
        <taxon>Bacteria</taxon>
        <taxon>Bacillati</taxon>
        <taxon>Mycoplasmatota</taxon>
        <taxon>Mycoplasmoidales</taxon>
        <taxon>Metamycoplasmataceae</taxon>
        <taxon>Mycoplasmopsis</taxon>
    </lineage>
</organism>
<protein>
    <submittedName>
        <fullName evidence="2">Uncharacterized protein</fullName>
    </submittedName>
</protein>
<feature type="transmembrane region" description="Helical" evidence="1">
    <location>
        <begin position="44"/>
        <end position="65"/>
    </location>
</feature>
<accession>A0A1T4L3N6</accession>
<feature type="transmembrane region" description="Helical" evidence="1">
    <location>
        <begin position="186"/>
        <end position="207"/>
    </location>
</feature>
<proteinExistence type="predicted"/>